<dbReference type="Gene3D" id="3.30.1360.130">
    <property type="entry name" value="Dipeptide transport protein"/>
    <property type="match status" value="1"/>
</dbReference>
<dbReference type="Gene3D" id="3.40.50.10780">
    <property type="entry name" value="Dipeptide transport protein"/>
    <property type="match status" value="1"/>
</dbReference>
<feature type="binding site" evidence="2">
    <location>
        <position position="14"/>
    </location>
    <ligand>
        <name>Zn(2+)</name>
        <dbReference type="ChEBI" id="CHEBI:29105"/>
        <label>1</label>
    </ligand>
</feature>
<feature type="binding site" evidence="2">
    <location>
        <position position="139"/>
    </location>
    <ligand>
        <name>Zn(2+)</name>
        <dbReference type="ChEBI" id="CHEBI:29105"/>
        <label>2</label>
    </ligand>
</feature>
<dbReference type="RefSeq" id="WP_312903371.1">
    <property type="nucleotide sequence ID" value="NZ_BAAAXY010000125.1"/>
</dbReference>
<keyword evidence="2" id="KW-0479">Metal-binding</keyword>
<dbReference type="Pfam" id="PF04951">
    <property type="entry name" value="Peptidase_M55"/>
    <property type="match status" value="1"/>
</dbReference>
<proteinExistence type="predicted"/>
<name>A0A7X0TWR3_9ACTN</name>
<dbReference type="GO" id="GO:0004177">
    <property type="term" value="F:aminopeptidase activity"/>
    <property type="evidence" value="ECO:0007669"/>
    <property type="project" value="UniProtKB-KW"/>
</dbReference>
<dbReference type="AlphaFoldDB" id="A0A7X0TWR3"/>
<keyword evidence="2" id="KW-0862">Zinc</keyword>
<dbReference type="EC" id="3.4.11.-" evidence="3"/>
<evidence type="ECO:0000256" key="2">
    <source>
        <dbReference type="PIRSR" id="PIRSR015853-2"/>
    </source>
</evidence>
<feature type="binding site" evidence="2">
    <location>
        <position position="108"/>
    </location>
    <ligand>
        <name>Zn(2+)</name>
        <dbReference type="ChEBI" id="CHEBI:29105"/>
        <label>2</label>
    </ligand>
</feature>
<keyword evidence="4" id="KW-1185">Reference proteome</keyword>
<dbReference type="EMBL" id="JACHMI010000001">
    <property type="protein sequence ID" value="MBB6546450.1"/>
    <property type="molecule type" value="Genomic_DNA"/>
</dbReference>
<keyword evidence="3" id="KW-0645">Protease</keyword>
<dbReference type="InterPro" id="IPR036177">
    <property type="entry name" value="Peptidase_M55_sf"/>
</dbReference>
<comment type="caution">
    <text evidence="3">The sequence shown here is derived from an EMBL/GenBank/DDBJ whole genome shotgun (WGS) entry which is preliminary data.</text>
</comment>
<evidence type="ECO:0000313" key="4">
    <source>
        <dbReference type="Proteomes" id="UP000565579"/>
    </source>
</evidence>
<dbReference type="SUPFAM" id="SSF63992">
    <property type="entry name" value="Dipeptide transport protein"/>
    <property type="match status" value="1"/>
</dbReference>
<dbReference type="PIRSF" id="PIRSF015853">
    <property type="entry name" value="Pep_DppA"/>
    <property type="match status" value="1"/>
</dbReference>
<dbReference type="Proteomes" id="UP000565579">
    <property type="component" value="Unassembled WGS sequence"/>
</dbReference>
<organism evidence="3 4">
    <name type="scientific">Nonomuraea rubra</name>
    <dbReference type="NCBI Taxonomy" id="46180"/>
    <lineage>
        <taxon>Bacteria</taxon>
        <taxon>Bacillati</taxon>
        <taxon>Actinomycetota</taxon>
        <taxon>Actinomycetes</taxon>
        <taxon>Streptosporangiales</taxon>
        <taxon>Streptosporangiaceae</taxon>
        <taxon>Nonomuraea</taxon>
    </lineage>
</organism>
<keyword evidence="3" id="KW-0378">Hydrolase</keyword>
<dbReference type="GO" id="GO:0046872">
    <property type="term" value="F:metal ion binding"/>
    <property type="evidence" value="ECO:0007669"/>
    <property type="project" value="UniProtKB-KW"/>
</dbReference>
<feature type="binding site" evidence="2">
    <location>
        <position position="64"/>
    </location>
    <ligand>
        <name>Zn(2+)</name>
        <dbReference type="ChEBI" id="CHEBI:29105"/>
        <label>2</label>
    </ligand>
</feature>
<feature type="binding site" evidence="2">
    <location>
        <position position="12"/>
    </location>
    <ligand>
        <name>Zn(2+)</name>
        <dbReference type="ChEBI" id="CHEBI:29105"/>
        <label>1</label>
    </ligand>
</feature>
<keyword evidence="3" id="KW-0031">Aminopeptidase</keyword>
<dbReference type="InterPro" id="IPR007035">
    <property type="entry name" value="Peptidase_M55"/>
</dbReference>
<dbReference type="CDD" id="cd08663">
    <property type="entry name" value="DAP_dppA_1"/>
    <property type="match status" value="1"/>
</dbReference>
<evidence type="ECO:0000256" key="1">
    <source>
        <dbReference type="PIRSR" id="PIRSR015853-1"/>
    </source>
</evidence>
<gene>
    <name evidence="3" type="ORF">HD593_001245</name>
</gene>
<protein>
    <submittedName>
        <fullName evidence="3">D-amino peptidase</fullName>
        <ecNumber evidence="3">3.4.11.-</ecNumber>
    </submittedName>
</protein>
<dbReference type="InterPro" id="IPR027476">
    <property type="entry name" value="DppA_N"/>
</dbReference>
<feature type="binding site" evidence="2">
    <location>
        <position position="12"/>
    </location>
    <ligand>
        <name>Zn(2+)</name>
        <dbReference type="ChEBI" id="CHEBI:29105"/>
        <label>2</label>
    </ligand>
</feature>
<reference evidence="3 4" key="1">
    <citation type="submission" date="2020-08" db="EMBL/GenBank/DDBJ databases">
        <title>Sequencing the genomes of 1000 actinobacteria strains.</title>
        <authorList>
            <person name="Klenk H.-P."/>
        </authorList>
    </citation>
    <scope>NUCLEOTIDE SEQUENCE [LARGE SCALE GENOMIC DNA]</scope>
    <source>
        <strain evidence="3 4">DSM 43768</strain>
    </source>
</reference>
<accession>A0A7X0TWR3</accession>
<feature type="active site" description="Nucleophile" evidence="1">
    <location>
        <position position="120"/>
    </location>
</feature>
<evidence type="ECO:0000313" key="3">
    <source>
        <dbReference type="EMBL" id="MBB6546450.1"/>
    </source>
</evidence>
<sequence>MGERVKVYLSVDMEGVTGLTDPEEMHAGKRGYERGCELMTADANAAVEGAFAAGASGVLVNDAHGSTKNLRIDLLDPRASLIRGPGKAQRMAHGLDGSFQAAGFVGYHARAGVPHGVLNHTWMGKEIQNVYLNGELCGETRLVAACAGFHGVPVVLVTGDEAVGEEARELLGDVETVAVKKGIDKFSAELLPPSVAQTRIREATARALGRLNDFTPYVVEAPYTLGVEWNSTAIAAAVSLIPGVKSVGARHTEFTTGDFNQIMALFGLFASIAGQVACGSGPYG</sequence>